<keyword evidence="5" id="KW-0186">Copper</keyword>
<sequence length="185" mass="20076">MDSMNMTDSGSMGSNSTMSSNSTASDSSMSMAMMSMYLHFTPGDTVLFDTIAPSSGEAIFGACLIFFLISVFYCWLRAFRRGVEMRCTARARRLVLRRVDSEMSDDRASISKGGEPGEMAVDYPAAPHNKFILSNELARGVLNGADTTLHYLLMLVAMTFNASYIISIIAGSVVGEVAFGRLNRG</sequence>
<dbReference type="GO" id="GO:0005375">
    <property type="term" value="F:copper ion transmembrane transporter activity"/>
    <property type="evidence" value="ECO:0007669"/>
    <property type="project" value="UniProtKB-UniRule"/>
</dbReference>
<dbReference type="Pfam" id="PF04145">
    <property type="entry name" value="Ctr"/>
    <property type="match status" value="1"/>
</dbReference>
<keyword evidence="2 5" id="KW-0812">Transmembrane</keyword>
<keyword evidence="5" id="KW-0406">Ion transport</keyword>
<keyword evidence="5" id="KW-0813">Transport</keyword>
<keyword evidence="5" id="KW-0187">Copper transport</keyword>
<reference evidence="7 8" key="1">
    <citation type="journal article" date="2012" name="BMC Genomics">
        <title>Comparative genomics of the white-rot fungi, Phanerochaete carnosa and P. chrysosporium, to elucidate the genetic basis of the distinct wood types they colonize.</title>
        <authorList>
            <person name="Suzuki H."/>
            <person name="MacDonald J."/>
            <person name="Syed K."/>
            <person name="Salamov A."/>
            <person name="Hori C."/>
            <person name="Aerts A."/>
            <person name="Henrissat B."/>
            <person name="Wiebenga A."/>
            <person name="vanKuyk P.A."/>
            <person name="Barry K."/>
            <person name="Lindquist E."/>
            <person name="LaButti K."/>
            <person name="Lapidus A."/>
            <person name="Lucas S."/>
            <person name="Coutinho P."/>
            <person name="Gong Y."/>
            <person name="Samejima M."/>
            <person name="Mahadevan R."/>
            <person name="Abou-Zaid M."/>
            <person name="de Vries R.P."/>
            <person name="Igarashi K."/>
            <person name="Yadav J.S."/>
            <person name="Grigoriev I.V."/>
            <person name="Master E.R."/>
        </authorList>
    </citation>
    <scope>NUCLEOTIDE SEQUENCE [LARGE SCALE GENOMIC DNA]</scope>
    <source>
        <strain evidence="7 8">HHB-10118-sp</strain>
    </source>
</reference>
<dbReference type="STRING" id="650164.K5W0W5"/>
<dbReference type="GeneID" id="18915134"/>
<evidence type="ECO:0000256" key="4">
    <source>
        <dbReference type="ARBA" id="ARBA00023136"/>
    </source>
</evidence>
<evidence type="ECO:0000256" key="3">
    <source>
        <dbReference type="ARBA" id="ARBA00022989"/>
    </source>
</evidence>
<proteinExistence type="inferred from homology"/>
<dbReference type="PANTHER" id="PTHR12483">
    <property type="entry name" value="SOLUTE CARRIER FAMILY 31 COPPER TRANSPORTERS"/>
    <property type="match status" value="1"/>
</dbReference>
<comment type="similarity">
    <text evidence="5">Belongs to the copper transporter (Ctr) (TC 1.A.56) family. SLC31A subfamily.</text>
</comment>
<dbReference type="AlphaFoldDB" id="K5W0W5"/>
<evidence type="ECO:0000256" key="6">
    <source>
        <dbReference type="SAM" id="MobiDB-lite"/>
    </source>
</evidence>
<organism evidence="7 8">
    <name type="scientific">Phanerochaete carnosa (strain HHB-10118-sp)</name>
    <name type="common">White-rot fungus</name>
    <name type="synonym">Peniophora carnosa</name>
    <dbReference type="NCBI Taxonomy" id="650164"/>
    <lineage>
        <taxon>Eukaryota</taxon>
        <taxon>Fungi</taxon>
        <taxon>Dikarya</taxon>
        <taxon>Basidiomycota</taxon>
        <taxon>Agaricomycotina</taxon>
        <taxon>Agaricomycetes</taxon>
        <taxon>Polyporales</taxon>
        <taxon>Phanerochaetaceae</taxon>
        <taxon>Phanerochaete</taxon>
    </lineage>
</organism>
<dbReference type="GO" id="GO:0005886">
    <property type="term" value="C:plasma membrane"/>
    <property type="evidence" value="ECO:0007669"/>
    <property type="project" value="TreeGrafter"/>
</dbReference>
<protein>
    <recommendedName>
        <fullName evidence="5">Copper transport protein</fullName>
    </recommendedName>
</protein>
<evidence type="ECO:0000256" key="5">
    <source>
        <dbReference type="RuleBase" id="RU367022"/>
    </source>
</evidence>
<keyword evidence="8" id="KW-1185">Reference proteome</keyword>
<dbReference type="OrthoDB" id="73901at2759"/>
<dbReference type="RefSeq" id="XP_007392819.1">
    <property type="nucleotide sequence ID" value="XM_007392757.1"/>
</dbReference>
<name>K5W0W5_PHACS</name>
<feature type="transmembrane region" description="Helical" evidence="5">
    <location>
        <begin position="58"/>
        <end position="76"/>
    </location>
</feature>
<accession>K5W0W5</accession>
<comment type="subcellular location">
    <subcellularLocation>
        <location evidence="1 5">Membrane</location>
        <topology evidence="1 5">Multi-pass membrane protein</topology>
    </subcellularLocation>
</comment>
<dbReference type="InParanoid" id="K5W0W5"/>
<keyword evidence="4 5" id="KW-0472">Membrane</keyword>
<dbReference type="Proteomes" id="UP000008370">
    <property type="component" value="Unassembled WGS sequence"/>
</dbReference>
<keyword evidence="3 5" id="KW-1133">Transmembrane helix</keyword>
<evidence type="ECO:0000313" key="7">
    <source>
        <dbReference type="EMBL" id="EKM57468.1"/>
    </source>
</evidence>
<dbReference type="HOGENOM" id="CLU_090404_0_1_1"/>
<dbReference type="InterPro" id="IPR007274">
    <property type="entry name" value="Cop_transporter"/>
</dbReference>
<dbReference type="KEGG" id="pco:PHACADRAFT_251128"/>
<evidence type="ECO:0000313" key="8">
    <source>
        <dbReference type="Proteomes" id="UP000008370"/>
    </source>
</evidence>
<dbReference type="EMBL" id="JH930470">
    <property type="protein sequence ID" value="EKM57468.1"/>
    <property type="molecule type" value="Genomic_DNA"/>
</dbReference>
<feature type="transmembrane region" description="Helical" evidence="5">
    <location>
        <begin position="149"/>
        <end position="174"/>
    </location>
</feature>
<evidence type="ECO:0000256" key="2">
    <source>
        <dbReference type="ARBA" id="ARBA00022692"/>
    </source>
</evidence>
<dbReference type="PANTHER" id="PTHR12483:SF27">
    <property type="entry name" value="COPPER TRANSPORT PROTEIN CTR1"/>
    <property type="match status" value="1"/>
</dbReference>
<feature type="region of interest" description="Disordered" evidence="6">
    <location>
        <begin position="1"/>
        <end position="25"/>
    </location>
</feature>
<gene>
    <name evidence="7" type="ORF">PHACADRAFT_251128</name>
</gene>
<evidence type="ECO:0000256" key="1">
    <source>
        <dbReference type="ARBA" id="ARBA00004141"/>
    </source>
</evidence>